<dbReference type="InterPro" id="IPR050482">
    <property type="entry name" value="Sensor_HK_TwoCompSys"/>
</dbReference>
<feature type="transmembrane region" description="Helical" evidence="9">
    <location>
        <begin position="123"/>
        <end position="151"/>
    </location>
</feature>
<keyword evidence="4" id="KW-0808">Transferase</keyword>
<comment type="catalytic activity">
    <reaction evidence="1">
        <text>ATP + protein L-histidine = ADP + protein N-phospho-L-histidine.</text>
        <dbReference type="EC" id="2.7.13.3"/>
    </reaction>
</comment>
<dbReference type="RefSeq" id="WP_093345217.1">
    <property type="nucleotide sequence ID" value="NZ_FNVB01000004.1"/>
</dbReference>
<evidence type="ECO:0000259" key="10">
    <source>
        <dbReference type="Pfam" id="PF02518"/>
    </source>
</evidence>
<evidence type="ECO:0000313" key="15">
    <source>
        <dbReference type="Proteomes" id="UP000236729"/>
    </source>
</evidence>
<dbReference type="GO" id="GO:0046983">
    <property type="term" value="F:protein dimerization activity"/>
    <property type="evidence" value="ECO:0007669"/>
    <property type="project" value="InterPro"/>
</dbReference>
<feature type="domain" description="Signal transduction histidine kinase subgroup 3 dimerisation and phosphoacceptor" evidence="11">
    <location>
        <begin position="189"/>
        <end position="253"/>
    </location>
</feature>
<keyword evidence="3" id="KW-0597">Phosphoprotein</keyword>
<dbReference type="PANTHER" id="PTHR24421:SF10">
    <property type="entry name" value="NITRATE_NITRITE SENSOR PROTEIN NARQ"/>
    <property type="match status" value="1"/>
</dbReference>
<dbReference type="EMBL" id="FNVB01000004">
    <property type="protein sequence ID" value="SEG67814.1"/>
    <property type="molecule type" value="Genomic_DNA"/>
</dbReference>
<dbReference type="AlphaFoldDB" id="A0A1H6C4D0"/>
<evidence type="ECO:0000256" key="5">
    <source>
        <dbReference type="ARBA" id="ARBA00022741"/>
    </source>
</evidence>
<keyword evidence="6 12" id="KW-0418">Kinase</keyword>
<accession>A0A1I1HTY0</accession>
<keyword evidence="14" id="KW-1185">Reference proteome</keyword>
<feature type="transmembrane region" description="Helical" evidence="9">
    <location>
        <begin position="6"/>
        <end position="34"/>
    </location>
</feature>
<evidence type="ECO:0000256" key="9">
    <source>
        <dbReference type="SAM" id="Phobius"/>
    </source>
</evidence>
<evidence type="ECO:0000313" key="14">
    <source>
        <dbReference type="Proteomes" id="UP000199690"/>
    </source>
</evidence>
<keyword evidence="5" id="KW-0547">Nucleotide-binding</keyword>
<dbReference type="GO" id="GO:0016020">
    <property type="term" value="C:membrane"/>
    <property type="evidence" value="ECO:0007669"/>
    <property type="project" value="InterPro"/>
</dbReference>
<evidence type="ECO:0000256" key="7">
    <source>
        <dbReference type="ARBA" id="ARBA00022840"/>
    </source>
</evidence>
<dbReference type="EMBL" id="FOME01000001">
    <property type="protein sequence ID" value="SFC27599.1"/>
    <property type="molecule type" value="Genomic_DNA"/>
</dbReference>
<dbReference type="Gene3D" id="3.30.565.10">
    <property type="entry name" value="Histidine kinase-like ATPase, C-terminal domain"/>
    <property type="match status" value="1"/>
</dbReference>
<name>A0A1H6C4D0_9PSEU</name>
<evidence type="ECO:0000313" key="12">
    <source>
        <dbReference type="EMBL" id="SEG67814.1"/>
    </source>
</evidence>
<protein>
    <recommendedName>
        <fullName evidence="2">histidine kinase</fullName>
        <ecNumber evidence="2">2.7.13.3</ecNumber>
    </recommendedName>
</protein>
<sequence>MRRWLWGLLGVAFGACTALIELVYVLCAALVLLWPRSRALAFRGARALVELERRRLARYFGSSHADQPDGARALQYLALRGLVGLLGGVLLLLLGYGAVGSVAEFGELWTSSHPLEGRSSGEKFWLTVYLAVFCAVMGYLALAGLIGVGALDRALARRFLEPDRAERLQRRVEELSVTRADVVAAIREERRRIERDLHDGVQQRLVALGLLIGRARRAGDGDRTAELLAQAHQESQEVLRDFRDVAWRVYPAALDAGGLHPALEALAERAGMRVELHYAVESRPEIEVEAVAYFVISEAVTNAAKHADARIVSIRVQREGRWLVAEITDDGAGGAVADGAGLSGLARRVAALDGRFTVDSPVGGPTVITAELPCA</sequence>
<dbReference type="Proteomes" id="UP000236729">
    <property type="component" value="Unassembled WGS sequence"/>
</dbReference>
<feature type="domain" description="Histidine kinase/HSP90-like ATPase" evidence="10">
    <location>
        <begin position="293"/>
        <end position="373"/>
    </location>
</feature>
<accession>A0A1H6C4D0</accession>
<evidence type="ECO:0000256" key="4">
    <source>
        <dbReference type="ARBA" id="ARBA00022679"/>
    </source>
</evidence>
<dbReference type="InterPro" id="IPR003594">
    <property type="entry name" value="HATPase_dom"/>
</dbReference>
<evidence type="ECO:0000259" key="11">
    <source>
        <dbReference type="Pfam" id="PF07730"/>
    </source>
</evidence>
<evidence type="ECO:0000313" key="13">
    <source>
        <dbReference type="EMBL" id="SFC27599.1"/>
    </source>
</evidence>
<dbReference type="Pfam" id="PF02518">
    <property type="entry name" value="HATPase_c"/>
    <property type="match status" value="1"/>
</dbReference>
<reference evidence="14 15" key="1">
    <citation type="submission" date="2016-10" db="EMBL/GenBank/DDBJ databases">
        <authorList>
            <person name="Varghese N."/>
            <person name="Submissions S."/>
        </authorList>
    </citation>
    <scope>NUCLEOTIDE SEQUENCE [LARGE SCALE GENOMIC DNA]</scope>
    <source>
        <strain evidence="15">ATCC 20501</strain>
        <strain evidence="13 14">CGMCC 4.3529</strain>
    </source>
</reference>
<evidence type="ECO:0000256" key="3">
    <source>
        <dbReference type="ARBA" id="ARBA00022553"/>
    </source>
</evidence>
<dbReference type="InterPro" id="IPR036890">
    <property type="entry name" value="HATPase_C_sf"/>
</dbReference>
<feature type="transmembrane region" description="Helical" evidence="9">
    <location>
        <begin position="82"/>
        <end position="103"/>
    </location>
</feature>
<proteinExistence type="predicted"/>
<gene>
    <name evidence="12" type="ORF">SAMN02982929_03110</name>
    <name evidence="13" type="ORF">SAMN05216506_101350</name>
</gene>
<keyword evidence="7" id="KW-0067">ATP-binding</keyword>
<evidence type="ECO:0000256" key="8">
    <source>
        <dbReference type="ARBA" id="ARBA00023012"/>
    </source>
</evidence>
<keyword evidence="9" id="KW-1133">Transmembrane helix</keyword>
<organism evidence="12 15">
    <name type="scientific">Saccharopolyspora kobensis</name>
    <dbReference type="NCBI Taxonomy" id="146035"/>
    <lineage>
        <taxon>Bacteria</taxon>
        <taxon>Bacillati</taxon>
        <taxon>Actinomycetota</taxon>
        <taxon>Actinomycetes</taxon>
        <taxon>Pseudonocardiales</taxon>
        <taxon>Pseudonocardiaceae</taxon>
        <taxon>Saccharopolyspora</taxon>
    </lineage>
</organism>
<dbReference type="PANTHER" id="PTHR24421">
    <property type="entry name" value="NITRATE/NITRITE SENSOR PROTEIN NARX-RELATED"/>
    <property type="match status" value="1"/>
</dbReference>
<evidence type="ECO:0000256" key="2">
    <source>
        <dbReference type="ARBA" id="ARBA00012438"/>
    </source>
</evidence>
<dbReference type="Proteomes" id="UP000199690">
    <property type="component" value="Unassembled WGS sequence"/>
</dbReference>
<dbReference type="EC" id="2.7.13.3" evidence="2"/>
<keyword evidence="9" id="KW-0472">Membrane</keyword>
<dbReference type="Gene3D" id="1.20.5.1930">
    <property type="match status" value="1"/>
</dbReference>
<dbReference type="InterPro" id="IPR011712">
    <property type="entry name" value="Sig_transdc_His_kin_sub3_dim/P"/>
</dbReference>
<dbReference type="Pfam" id="PF07730">
    <property type="entry name" value="HisKA_3"/>
    <property type="match status" value="1"/>
</dbReference>
<dbReference type="PROSITE" id="PS51257">
    <property type="entry name" value="PROKAR_LIPOPROTEIN"/>
    <property type="match status" value="1"/>
</dbReference>
<reference evidence="12" key="2">
    <citation type="submission" date="2016-10" db="EMBL/GenBank/DDBJ databases">
        <authorList>
            <person name="de Groot N.N."/>
        </authorList>
    </citation>
    <scope>NUCLEOTIDE SEQUENCE [LARGE SCALE GENOMIC DNA]</scope>
    <source>
        <strain evidence="12">ATCC 20501</strain>
    </source>
</reference>
<dbReference type="SUPFAM" id="SSF55874">
    <property type="entry name" value="ATPase domain of HSP90 chaperone/DNA topoisomerase II/histidine kinase"/>
    <property type="match status" value="1"/>
</dbReference>
<evidence type="ECO:0000256" key="6">
    <source>
        <dbReference type="ARBA" id="ARBA00022777"/>
    </source>
</evidence>
<keyword evidence="9" id="KW-0812">Transmembrane</keyword>
<dbReference type="GO" id="GO:0000155">
    <property type="term" value="F:phosphorelay sensor kinase activity"/>
    <property type="evidence" value="ECO:0007669"/>
    <property type="project" value="InterPro"/>
</dbReference>
<evidence type="ECO:0000256" key="1">
    <source>
        <dbReference type="ARBA" id="ARBA00000085"/>
    </source>
</evidence>
<dbReference type="SMR" id="A0A1H6C4D0"/>
<dbReference type="GO" id="GO:0005524">
    <property type="term" value="F:ATP binding"/>
    <property type="evidence" value="ECO:0007669"/>
    <property type="project" value="UniProtKB-KW"/>
</dbReference>
<keyword evidence="8" id="KW-0902">Two-component regulatory system</keyword>